<feature type="domain" description="Rhodanese" evidence="3">
    <location>
        <begin position="15"/>
        <end position="134"/>
    </location>
</feature>
<comment type="caution">
    <text evidence="4">The sequence shown here is derived from an EMBL/GenBank/DDBJ whole genome shotgun (WGS) entry which is preliminary data.</text>
</comment>
<dbReference type="Proteomes" id="UP001596142">
    <property type="component" value="Unassembled WGS sequence"/>
</dbReference>
<dbReference type="EMBL" id="JBHSOZ010000010">
    <property type="protein sequence ID" value="MFC5714270.1"/>
    <property type="molecule type" value="Genomic_DNA"/>
</dbReference>
<dbReference type="PROSITE" id="PS50206">
    <property type="entry name" value="RHODANESE_3"/>
    <property type="match status" value="2"/>
</dbReference>
<dbReference type="Pfam" id="PF00581">
    <property type="entry name" value="Rhodanese"/>
    <property type="match status" value="2"/>
</dbReference>
<proteinExistence type="predicted"/>
<evidence type="ECO:0000256" key="2">
    <source>
        <dbReference type="ARBA" id="ARBA00022737"/>
    </source>
</evidence>
<dbReference type="CDD" id="cd01449">
    <property type="entry name" value="TST_Repeat_2"/>
    <property type="match status" value="1"/>
</dbReference>
<accession>A0ABW0YP42</accession>
<dbReference type="PANTHER" id="PTHR11364">
    <property type="entry name" value="THIOSULFATE SULFERTANSFERASE"/>
    <property type="match status" value="1"/>
</dbReference>
<dbReference type="InterPro" id="IPR045078">
    <property type="entry name" value="TST/MPST-like"/>
</dbReference>
<dbReference type="InterPro" id="IPR001307">
    <property type="entry name" value="Thiosulphate_STrfase_CS"/>
</dbReference>
<sequence>MSYLVTTEWLNENLHDENLRIVDCRFELGQPEQGRKEYYESHIPGAVHVDLEKDLSDSPAVHGGRHPLPDMEEFADFISELGIDKDTKVIAYDDQGGAMAARFWWMLLYLGHPNVYVLNQTFTNWKKKGYPVTVEIPSIEKRYFFADKEPRLLVHLEEVKVALHEEDKVLIDGRDEIRYKGIRDEVDPVAGHIPGARHYFWKKVLTEEGKWKESEELQSHFSGLSHSDEIISYCGSGVTAAANVLALKEAGFENVRLYAGSWSDWSSYPDLPYETDKS</sequence>
<evidence type="ECO:0000259" key="3">
    <source>
        <dbReference type="PROSITE" id="PS50206"/>
    </source>
</evidence>
<feature type="domain" description="Rhodanese" evidence="3">
    <location>
        <begin position="164"/>
        <end position="274"/>
    </location>
</feature>
<dbReference type="PANTHER" id="PTHR11364:SF27">
    <property type="entry name" value="SULFURTRANSFERASE"/>
    <property type="match status" value="1"/>
</dbReference>
<keyword evidence="2" id="KW-0677">Repeat</keyword>
<reference evidence="5" key="1">
    <citation type="journal article" date="2019" name="Int. J. Syst. Evol. Microbiol.">
        <title>The Global Catalogue of Microorganisms (GCM) 10K type strain sequencing project: providing services to taxonomists for standard genome sequencing and annotation.</title>
        <authorList>
            <consortium name="The Broad Institute Genomics Platform"/>
            <consortium name="The Broad Institute Genome Sequencing Center for Infectious Disease"/>
            <person name="Wu L."/>
            <person name="Ma J."/>
        </authorList>
    </citation>
    <scope>NUCLEOTIDE SEQUENCE [LARGE SCALE GENOMIC DNA]</scope>
    <source>
        <strain evidence="5">CECT 7184</strain>
    </source>
</reference>
<dbReference type="GO" id="GO:0016740">
    <property type="term" value="F:transferase activity"/>
    <property type="evidence" value="ECO:0007669"/>
    <property type="project" value="UniProtKB-KW"/>
</dbReference>
<keyword evidence="5" id="KW-1185">Reference proteome</keyword>
<keyword evidence="1 4" id="KW-0808">Transferase</keyword>
<dbReference type="SUPFAM" id="SSF52821">
    <property type="entry name" value="Rhodanese/Cell cycle control phosphatase"/>
    <property type="match status" value="2"/>
</dbReference>
<dbReference type="RefSeq" id="WP_385942896.1">
    <property type="nucleotide sequence ID" value="NZ_JBHSOZ010000010.1"/>
</dbReference>
<evidence type="ECO:0000313" key="5">
    <source>
        <dbReference type="Proteomes" id="UP001596142"/>
    </source>
</evidence>
<protein>
    <submittedName>
        <fullName evidence="4">Sulfurtransferase</fullName>
        <ecNumber evidence="4">2.8.1.-</ecNumber>
    </submittedName>
</protein>
<name>A0ABW0YP42_9BACI</name>
<dbReference type="InterPro" id="IPR036873">
    <property type="entry name" value="Rhodanese-like_dom_sf"/>
</dbReference>
<dbReference type="Gene3D" id="3.40.250.10">
    <property type="entry name" value="Rhodanese-like domain"/>
    <property type="match status" value="2"/>
</dbReference>
<dbReference type="CDD" id="cd01448">
    <property type="entry name" value="TST_Repeat_1"/>
    <property type="match status" value="1"/>
</dbReference>
<evidence type="ECO:0000256" key="1">
    <source>
        <dbReference type="ARBA" id="ARBA00022679"/>
    </source>
</evidence>
<dbReference type="SMART" id="SM00450">
    <property type="entry name" value="RHOD"/>
    <property type="match status" value="2"/>
</dbReference>
<dbReference type="InterPro" id="IPR001763">
    <property type="entry name" value="Rhodanese-like_dom"/>
</dbReference>
<organism evidence="4 5">
    <name type="scientific">Thalassorhabdus alkalitolerans</name>
    <dbReference type="NCBI Taxonomy" id="2282697"/>
    <lineage>
        <taxon>Bacteria</taxon>
        <taxon>Bacillati</taxon>
        <taxon>Bacillota</taxon>
        <taxon>Bacilli</taxon>
        <taxon>Bacillales</taxon>
        <taxon>Bacillaceae</taxon>
        <taxon>Thalassorhabdus</taxon>
    </lineage>
</organism>
<dbReference type="PROSITE" id="PS00380">
    <property type="entry name" value="RHODANESE_1"/>
    <property type="match status" value="1"/>
</dbReference>
<gene>
    <name evidence="4" type="ORF">ACFPU1_16080</name>
</gene>
<dbReference type="EC" id="2.8.1.-" evidence="4"/>
<evidence type="ECO:0000313" key="4">
    <source>
        <dbReference type="EMBL" id="MFC5714270.1"/>
    </source>
</evidence>